<dbReference type="RefSeq" id="WP_220657944.1">
    <property type="nucleotide sequence ID" value="NZ_BAAAII010000004.1"/>
</dbReference>
<gene>
    <name evidence="1" type="ORF">Q7X28_09175</name>
</gene>
<comment type="caution">
    <text evidence="1">The sequence shown here is derived from an EMBL/GenBank/DDBJ whole genome shotgun (WGS) entry which is preliminary data.</text>
</comment>
<evidence type="ECO:0000313" key="1">
    <source>
        <dbReference type="EMBL" id="MDP0398097.1"/>
    </source>
</evidence>
<keyword evidence="2" id="KW-1185">Reference proteome</keyword>
<sequence length="209" mass="21781">MSELTAGLTGTEASALLVLAAVAGPVRNPDLKQLGPALEARSRAKLVQRGLLEVTDGARRSTVLALTDRGWAAAAELLESDPPAGSAPSTRALFTLAGGLGRYLRRESLALGEVLLPATGAGGAVTGETIRAAYQRAAARPGAWLTLRELRANLPDLPRDAVDAALRELYPEPGVDIVAEDNLKALTADDRAAALILGGRELHAIRVTR</sequence>
<proteinExistence type="predicted"/>
<accession>A0AA90NCX4</accession>
<organism evidence="1 2">
    <name type="scientific">Tsukamurella strandjordii</name>
    <dbReference type="NCBI Taxonomy" id="147577"/>
    <lineage>
        <taxon>Bacteria</taxon>
        <taxon>Bacillati</taxon>
        <taxon>Actinomycetota</taxon>
        <taxon>Actinomycetes</taxon>
        <taxon>Mycobacteriales</taxon>
        <taxon>Tsukamurellaceae</taxon>
        <taxon>Tsukamurella</taxon>
    </lineage>
</organism>
<dbReference type="AlphaFoldDB" id="A0AA90NCX4"/>
<name>A0AA90NCX4_9ACTN</name>
<dbReference type="EMBL" id="JAUTIX010000003">
    <property type="protein sequence ID" value="MDP0398097.1"/>
    <property type="molecule type" value="Genomic_DNA"/>
</dbReference>
<reference evidence="1" key="1">
    <citation type="submission" date="2023-08" db="EMBL/GenBank/DDBJ databases">
        <title>The draft genome of Tsukamurella strandjordii strain 050030.</title>
        <authorList>
            <person name="Zhao F."/>
            <person name="Feng Y."/>
            <person name="Zong Z."/>
        </authorList>
    </citation>
    <scope>NUCLEOTIDE SEQUENCE</scope>
    <source>
        <strain evidence="1">050030</strain>
    </source>
</reference>
<protein>
    <submittedName>
        <fullName evidence="1">Uncharacterized protein</fullName>
    </submittedName>
</protein>
<evidence type="ECO:0000313" key="2">
    <source>
        <dbReference type="Proteomes" id="UP001178281"/>
    </source>
</evidence>
<dbReference type="Proteomes" id="UP001178281">
    <property type="component" value="Unassembled WGS sequence"/>
</dbReference>